<comment type="caution">
    <text evidence="1">The sequence shown here is derived from an EMBL/GenBank/DDBJ whole genome shotgun (WGS) entry which is preliminary data.</text>
</comment>
<dbReference type="AlphaFoldDB" id="A0A2A3L4F5"/>
<organism evidence="1 2">
    <name type="scientific">Mycobacterium avium subsp. hominissuis</name>
    <dbReference type="NCBI Taxonomy" id="439334"/>
    <lineage>
        <taxon>Bacteria</taxon>
        <taxon>Bacillati</taxon>
        <taxon>Actinomycetota</taxon>
        <taxon>Actinomycetes</taxon>
        <taxon>Mycobacteriales</taxon>
        <taxon>Mycobacteriaceae</taxon>
        <taxon>Mycobacterium</taxon>
        <taxon>Mycobacterium avium complex (MAC)</taxon>
    </lineage>
</organism>
<accession>A0A2A3L4F5</accession>
<protein>
    <submittedName>
        <fullName evidence="1">Uncharacterized protein</fullName>
    </submittedName>
</protein>
<proteinExistence type="predicted"/>
<gene>
    <name evidence="1" type="ORF">XV03_19680</name>
</gene>
<sequence length="98" mass="10727">MGTPEYEVLKYQRVAAGLNDAFGAEARVALVASFQGDGDTVDVCDVLQRAADYFKQHPELNVANAAWQTTVDMDGMVGFALELEVVPPAYYEEDIPIK</sequence>
<evidence type="ECO:0000313" key="1">
    <source>
        <dbReference type="EMBL" id="PBJ31469.1"/>
    </source>
</evidence>
<name>A0A2A3L4F5_MYCAV</name>
<reference evidence="1 2" key="1">
    <citation type="journal article" date="2017" name="Genome Biol. Evol.">
        <title>Population Structure and Local Adaptation of MAC Lung Disease Agent Mycobacterium avium subsp. hominissuis.</title>
        <authorList>
            <person name="Yano H."/>
            <person name="Iwamoto T."/>
            <person name="Nishiuchi Y."/>
            <person name="Nakajima C."/>
            <person name="Starkova D.A."/>
            <person name="Mokrousov I."/>
            <person name="Narvskaya O."/>
            <person name="Yoshida S."/>
            <person name="Arikawa K."/>
            <person name="Nakanishi N."/>
            <person name="Osaki K."/>
            <person name="Nakagawa I."/>
            <person name="Ato M."/>
            <person name="Suzuki Y."/>
            <person name="Maruyama F."/>
        </authorList>
    </citation>
    <scope>NUCLEOTIDE SEQUENCE [LARGE SCALE GENOMIC DNA]</scope>
    <source>
        <strain evidence="1 2">OCU466</strain>
    </source>
</reference>
<evidence type="ECO:0000313" key="2">
    <source>
        <dbReference type="Proteomes" id="UP000218842"/>
    </source>
</evidence>
<dbReference type="EMBL" id="LBGZ01000126">
    <property type="protein sequence ID" value="PBJ31469.1"/>
    <property type="molecule type" value="Genomic_DNA"/>
</dbReference>
<dbReference type="Proteomes" id="UP000218842">
    <property type="component" value="Unassembled WGS sequence"/>
</dbReference>